<evidence type="ECO:0000256" key="2">
    <source>
        <dbReference type="ARBA" id="ARBA00022692"/>
    </source>
</evidence>
<evidence type="ECO:0000256" key="6">
    <source>
        <dbReference type="SAM" id="Phobius"/>
    </source>
</evidence>
<dbReference type="PANTHER" id="PTHR12011:SF469">
    <property type="entry name" value="ADHESION G PROTEIN-COUPLED RECEPTOR E1-RELATED"/>
    <property type="match status" value="1"/>
</dbReference>
<feature type="transmembrane region" description="Helical" evidence="6">
    <location>
        <begin position="938"/>
        <end position="958"/>
    </location>
</feature>
<organism evidence="10 11">
    <name type="scientific">Tachysurus vachellii</name>
    <name type="common">Darkbarbel catfish</name>
    <name type="synonym">Pelteobagrus vachellii</name>
    <dbReference type="NCBI Taxonomy" id="175792"/>
    <lineage>
        <taxon>Eukaryota</taxon>
        <taxon>Metazoa</taxon>
        <taxon>Chordata</taxon>
        <taxon>Craniata</taxon>
        <taxon>Vertebrata</taxon>
        <taxon>Euteleostomi</taxon>
        <taxon>Actinopterygii</taxon>
        <taxon>Neopterygii</taxon>
        <taxon>Teleostei</taxon>
        <taxon>Ostariophysi</taxon>
        <taxon>Siluriformes</taxon>
        <taxon>Bagridae</taxon>
        <taxon>Tachysurus</taxon>
    </lineage>
</organism>
<evidence type="ECO:0000313" key="10">
    <source>
        <dbReference type="EMBL" id="KAK2818299.1"/>
    </source>
</evidence>
<dbReference type="SMART" id="SM00303">
    <property type="entry name" value="GPS"/>
    <property type="match status" value="3"/>
</dbReference>
<dbReference type="SUPFAM" id="SSF57184">
    <property type="entry name" value="Growth factor receptor domain"/>
    <property type="match status" value="1"/>
</dbReference>
<proteinExistence type="predicted"/>
<keyword evidence="11" id="KW-1185">Reference proteome</keyword>
<feature type="transmembrane region" description="Helical" evidence="6">
    <location>
        <begin position="899"/>
        <end position="918"/>
    </location>
</feature>
<feature type="transmembrane region" description="Helical" evidence="6">
    <location>
        <begin position="1017"/>
        <end position="1044"/>
    </location>
</feature>
<keyword evidence="2 6" id="KW-0812">Transmembrane</keyword>
<gene>
    <name evidence="10" type="ORF">Q7C36_022232</name>
</gene>
<evidence type="ECO:0000259" key="9">
    <source>
        <dbReference type="PROSITE" id="PS50261"/>
    </source>
</evidence>
<feature type="domain" description="GAIN-B" evidence="8">
    <location>
        <begin position="464"/>
        <end position="624"/>
    </location>
</feature>
<dbReference type="GO" id="GO:0007189">
    <property type="term" value="P:adenylate cyclase-activating G protein-coupled receptor signaling pathway"/>
    <property type="evidence" value="ECO:0007669"/>
    <property type="project" value="TreeGrafter"/>
</dbReference>
<feature type="signal peptide" evidence="7">
    <location>
        <begin position="1"/>
        <end position="15"/>
    </location>
</feature>
<dbReference type="InterPro" id="IPR017981">
    <property type="entry name" value="GPCR_2-like_7TM"/>
</dbReference>
<name>A0AA88IRH2_TACVA</name>
<dbReference type="GO" id="GO:0005886">
    <property type="term" value="C:plasma membrane"/>
    <property type="evidence" value="ECO:0007669"/>
    <property type="project" value="TreeGrafter"/>
</dbReference>
<evidence type="ECO:0000313" key="11">
    <source>
        <dbReference type="Proteomes" id="UP001187315"/>
    </source>
</evidence>
<keyword evidence="4 6" id="KW-0472">Membrane</keyword>
<dbReference type="Pfam" id="PF01825">
    <property type="entry name" value="GPS"/>
    <property type="match status" value="2"/>
</dbReference>
<protein>
    <submittedName>
        <fullName evidence="10">Uncharacterized protein</fullName>
    </submittedName>
</protein>
<dbReference type="GO" id="GO:0007166">
    <property type="term" value="P:cell surface receptor signaling pathway"/>
    <property type="evidence" value="ECO:0007669"/>
    <property type="project" value="InterPro"/>
</dbReference>
<dbReference type="InterPro" id="IPR046338">
    <property type="entry name" value="GAIN_dom_sf"/>
</dbReference>
<feature type="chain" id="PRO_5041654240" evidence="7">
    <location>
        <begin position="16"/>
        <end position="1151"/>
    </location>
</feature>
<sequence length="1151" mass="128659">MFLLTVFANISTAPSQSCPAYRTLSDPWRNVGFCSSIYDKNDSKLIEGWYTFSGVSGDQVVPSCVPAQNITNASVTNYNLFTCNSSINSTNVVSCSNGLTAYYLRPIKGIYSTRHSSCNSSSCGPNAYCGTVYGSCVCNPGFIYSANGCIIITVSADFKNATSAYNFLDNLEKLLNNTGPLEQKTVELYLDSIMNVSSIIENSTDNIFLISFGNKVLSVTEKLLVSLVTPTETQNSTSITLSNLESQVYTVGNKTSLSEIPLLNTSNSSLDIDLIGISKKNNESTAVAFMSYTNMSDILKQSFFNTLTRESTTTVMSNVVSAIFQQTTNTYLTKPVNFTLKHIMPLNPQAILSCMNWKTNTWNTCSIIQTNNTHTVCSCQSMTTLAVISQTDPCKFNLTVQCAKQFLEQIQYNIPQDLSQENVQKYLTIIMNLTSNEMKTYDSYGNILMDVTEKLASALVQKNKTISISLHTFELQVITVEPQDFSTNLRLITSHASMDINLTANFNENKGRVAVAFMSYTDMADILKPTFIKTFTDTKKTIISMVVSATLPNATNTNITEPVSFTLKHIKEVAPYHILSCVYWEKHRWVSKDCNITKTNSSHTVCSCNRLGTFALIVQSDPCKDYLSRSCTLGFLYQIPFEIHPDLPQEMVKNYLYVIMNLTTRMIGKVFDQNLLASYGDAVLNVTEQLVSTLVRKRNPSINISLSVQDLDVTIVVAPNNSSSKILQLCTQYASVDINFAEISTNNNGSAAVSLMSYTNWEKTLKPTFFKRITRTNKTMMSTVVSASLPKTANTTLTNPLKITFKHFYEFKPKDILSCVYWKTDTWLNAGCSIIKFNITHTECSCDHIATFALILQTDPCSSDHVINTLIAVAIIVGLVFLSLSIVTLSLYSRNPVTNAALINLCINLLLFHFLSLIKTLFLANIQSLQLRAVLAGFQWYFLMSVFVWMFIEAVLLYNFMKNLSNITSISEQVFSWKWLIVIGYLTPLGVLGMSAVRFPDDYIDEECWFVEDENLIFIFAGPVVFTFTLNLVPCLITVIIMIVTLKKLKNEILHTSSSAEKNLIICLMLRSLTQFIILVCYLIFLYIPSKNGALYHAFQFLNSQQGTFIFLIHCLFNQEVRQKCRNVMCVLCFSNNPVGTSSSVRGQAED</sequence>
<dbReference type="InterPro" id="IPR000832">
    <property type="entry name" value="GPCR_2_secretin-like"/>
</dbReference>
<feature type="transmembrane region" description="Helical" evidence="6">
    <location>
        <begin position="1064"/>
        <end position="1088"/>
    </location>
</feature>
<dbReference type="InterPro" id="IPR009030">
    <property type="entry name" value="Growth_fac_rcpt_cys_sf"/>
</dbReference>
<evidence type="ECO:0000256" key="1">
    <source>
        <dbReference type="ARBA" id="ARBA00004141"/>
    </source>
</evidence>
<feature type="transmembrane region" description="Helical" evidence="6">
    <location>
        <begin position="1094"/>
        <end position="1117"/>
    </location>
</feature>
<dbReference type="Pfam" id="PF00002">
    <property type="entry name" value="7tm_2"/>
    <property type="match status" value="1"/>
</dbReference>
<dbReference type="GO" id="GO:0004930">
    <property type="term" value="F:G protein-coupled receptor activity"/>
    <property type="evidence" value="ECO:0007669"/>
    <property type="project" value="InterPro"/>
</dbReference>
<dbReference type="Gene3D" id="1.20.1070.10">
    <property type="entry name" value="Rhodopsin 7-helix transmembrane proteins"/>
    <property type="match status" value="1"/>
</dbReference>
<comment type="caution">
    <text evidence="10">The sequence shown here is derived from an EMBL/GenBank/DDBJ whole genome shotgun (WGS) entry which is preliminary data.</text>
</comment>
<dbReference type="EMBL" id="JAVHJS010000024">
    <property type="protein sequence ID" value="KAK2818299.1"/>
    <property type="molecule type" value="Genomic_DNA"/>
</dbReference>
<comment type="subcellular location">
    <subcellularLocation>
        <location evidence="1">Membrane</location>
        <topology evidence="1">Multi-pass membrane protein</topology>
    </subcellularLocation>
</comment>
<dbReference type="SUPFAM" id="SSF81321">
    <property type="entry name" value="Family A G protein-coupled receptor-like"/>
    <property type="match status" value="1"/>
</dbReference>
<dbReference type="PANTHER" id="PTHR12011">
    <property type="entry name" value="ADHESION G-PROTEIN COUPLED RECEPTOR"/>
    <property type="match status" value="1"/>
</dbReference>
<dbReference type="PROSITE" id="PS50221">
    <property type="entry name" value="GAIN_B"/>
    <property type="match status" value="3"/>
</dbReference>
<keyword evidence="5" id="KW-1015">Disulfide bond</keyword>
<accession>A0AA88IRH2</accession>
<dbReference type="AlphaFoldDB" id="A0AA88IRH2"/>
<dbReference type="PROSITE" id="PS50261">
    <property type="entry name" value="G_PROTEIN_RECEP_F2_4"/>
    <property type="match status" value="1"/>
</dbReference>
<evidence type="ECO:0000256" key="4">
    <source>
        <dbReference type="ARBA" id="ARBA00023136"/>
    </source>
</evidence>
<dbReference type="Gene3D" id="2.60.220.50">
    <property type="match status" value="3"/>
</dbReference>
<feature type="domain" description="GAIN-B" evidence="8">
    <location>
        <begin position="692"/>
        <end position="862"/>
    </location>
</feature>
<evidence type="ECO:0000256" key="5">
    <source>
        <dbReference type="ARBA" id="ARBA00023157"/>
    </source>
</evidence>
<reference evidence="10" key="1">
    <citation type="submission" date="2023-08" db="EMBL/GenBank/DDBJ databases">
        <title>Pelteobagrus vachellii genome.</title>
        <authorList>
            <person name="Liu H."/>
        </authorList>
    </citation>
    <scope>NUCLEOTIDE SEQUENCE</scope>
    <source>
        <strain evidence="10">PRFRI_2022a</strain>
        <tissue evidence="10">Muscle</tissue>
    </source>
</reference>
<evidence type="ECO:0000256" key="7">
    <source>
        <dbReference type="SAM" id="SignalP"/>
    </source>
</evidence>
<dbReference type="InterPro" id="IPR000203">
    <property type="entry name" value="GPS"/>
</dbReference>
<dbReference type="Proteomes" id="UP001187315">
    <property type="component" value="Unassembled WGS sequence"/>
</dbReference>
<feature type="domain" description="G-protein coupled receptors family 2 profile 2" evidence="9">
    <location>
        <begin position="867"/>
        <end position="1118"/>
    </location>
</feature>
<feature type="transmembrane region" description="Helical" evidence="6">
    <location>
        <begin position="870"/>
        <end position="892"/>
    </location>
</feature>
<keyword evidence="7" id="KW-0732">Signal</keyword>
<feature type="domain" description="GAIN-B" evidence="8">
    <location>
        <begin position="235"/>
        <end position="395"/>
    </location>
</feature>
<feature type="transmembrane region" description="Helical" evidence="6">
    <location>
        <begin position="979"/>
        <end position="997"/>
    </location>
</feature>
<evidence type="ECO:0000256" key="3">
    <source>
        <dbReference type="ARBA" id="ARBA00022989"/>
    </source>
</evidence>
<evidence type="ECO:0000259" key="8">
    <source>
        <dbReference type="PROSITE" id="PS50221"/>
    </source>
</evidence>
<keyword evidence="3 6" id="KW-1133">Transmembrane helix</keyword>
<dbReference type="InterPro" id="IPR057244">
    <property type="entry name" value="GAIN_B"/>
</dbReference>